<dbReference type="Gramene" id="C.cajan_14034.t">
    <property type="protein sequence ID" value="C.cajan_14034.t.cds1"/>
    <property type="gene ID" value="C.cajan_14034"/>
</dbReference>
<dbReference type="GO" id="GO:0003676">
    <property type="term" value="F:nucleic acid binding"/>
    <property type="evidence" value="ECO:0007669"/>
    <property type="project" value="InterPro"/>
</dbReference>
<sequence length="489" mass="56095">MIYFQMEDGKPFSDQVHEFENIIYDMKMKEITFPDIMLISLLISKLSPSWSEIARSLKHKPDHFTLSNLLVTLRIEDKHRISQKDSNKTPFQAKGHLVENANKSKQKIFKKYDFSNNNKFGQSSYFSKNKKKAFNNNYKPKSKIQGNESFCFVCGRNNHFAKDCFHRRRQPKDITSDPKSSSQPQDNVITANASSDSPSNRYHVTSPELNFIYNSNDWWIDSGANVHVCADKKLFSSYQECGTRTVSMGNGSLARVIGLGRVELELSSRNCLVLDEVFHVSEIRKNLISVALLVQQGFKVVFESNRVVISQHGFFVGKGYICDGLFKLNIMSSFINKNSSISSSSISNVECCDIWHGRLGHLNLNSIKRMMTLDLIHKSFNKLKQKCEVCVQAKQPRISFENSIQKETCVLELIHSDICDSNGVITRGGKKYFITFIDDFSKYCYVYLIIHKSELFEKFKVYKAEVENQLEMSVKVLRSNRGGNILLMK</sequence>
<dbReference type="Pfam" id="PF13976">
    <property type="entry name" value="gag_pre-integrs"/>
    <property type="match status" value="1"/>
</dbReference>
<evidence type="ECO:0000256" key="1">
    <source>
        <dbReference type="PROSITE-ProRule" id="PRU00047"/>
    </source>
</evidence>
<dbReference type="PANTHER" id="PTHR47592:SF27">
    <property type="entry name" value="OS08G0421700 PROTEIN"/>
    <property type="match status" value="1"/>
</dbReference>
<dbReference type="OMA" id="WHSNISI"/>
<dbReference type="Gene3D" id="3.30.420.10">
    <property type="entry name" value="Ribonuclease H-like superfamily/Ribonuclease H"/>
    <property type="match status" value="1"/>
</dbReference>
<dbReference type="PANTHER" id="PTHR47592">
    <property type="entry name" value="PBF68 PROTEIN"/>
    <property type="match status" value="1"/>
</dbReference>
<dbReference type="Pfam" id="PF22936">
    <property type="entry name" value="Pol_BBD"/>
    <property type="match status" value="1"/>
</dbReference>
<dbReference type="AlphaFoldDB" id="A0A151SW62"/>
<reference evidence="4 5" key="1">
    <citation type="journal article" date="2012" name="Nat. Biotechnol.">
        <title>Draft genome sequence of pigeonpea (Cajanus cajan), an orphan legume crop of resource-poor farmers.</title>
        <authorList>
            <person name="Varshney R.K."/>
            <person name="Chen W."/>
            <person name="Li Y."/>
            <person name="Bharti A.K."/>
            <person name="Saxena R.K."/>
            <person name="Schlueter J.A."/>
            <person name="Donoghue M.T."/>
            <person name="Azam S."/>
            <person name="Fan G."/>
            <person name="Whaley A.M."/>
            <person name="Farmer A.D."/>
            <person name="Sheridan J."/>
            <person name="Iwata A."/>
            <person name="Tuteja R."/>
            <person name="Penmetsa R.V."/>
            <person name="Wu W."/>
            <person name="Upadhyaya H.D."/>
            <person name="Yang S.P."/>
            <person name="Shah T."/>
            <person name="Saxena K.B."/>
            <person name="Michael T."/>
            <person name="McCombie W.R."/>
            <person name="Yang B."/>
            <person name="Zhang G."/>
            <person name="Yang H."/>
            <person name="Wang J."/>
            <person name="Spillane C."/>
            <person name="Cook D.R."/>
            <person name="May G.D."/>
            <person name="Xu X."/>
            <person name="Jackson S.A."/>
        </authorList>
    </citation>
    <scope>NUCLEOTIDE SEQUENCE [LARGE SCALE GENOMIC DNA]</scope>
    <source>
        <strain evidence="5">cv. Asha</strain>
    </source>
</reference>
<dbReference type="InterPro" id="IPR054722">
    <property type="entry name" value="PolX-like_BBD"/>
</dbReference>
<keyword evidence="5" id="KW-1185">Reference proteome</keyword>
<evidence type="ECO:0000256" key="2">
    <source>
        <dbReference type="SAM" id="MobiDB-lite"/>
    </source>
</evidence>
<evidence type="ECO:0000313" key="5">
    <source>
        <dbReference type="Proteomes" id="UP000075243"/>
    </source>
</evidence>
<name>A0A151SW62_CAJCA</name>
<feature type="domain" description="CCHC-type" evidence="3">
    <location>
        <begin position="151"/>
        <end position="164"/>
    </location>
</feature>
<dbReference type="EMBL" id="CM003612">
    <property type="protein sequence ID" value="KYP59031.1"/>
    <property type="molecule type" value="Genomic_DNA"/>
</dbReference>
<dbReference type="STRING" id="3821.A0A151SW62"/>
<evidence type="ECO:0000259" key="3">
    <source>
        <dbReference type="PROSITE" id="PS50158"/>
    </source>
</evidence>
<dbReference type="GO" id="GO:0008270">
    <property type="term" value="F:zinc ion binding"/>
    <property type="evidence" value="ECO:0007669"/>
    <property type="project" value="UniProtKB-KW"/>
</dbReference>
<evidence type="ECO:0000313" key="4">
    <source>
        <dbReference type="EMBL" id="KYP59031.1"/>
    </source>
</evidence>
<dbReference type="InterPro" id="IPR036397">
    <property type="entry name" value="RNaseH_sf"/>
</dbReference>
<feature type="compositionally biased region" description="Polar residues" evidence="2">
    <location>
        <begin position="177"/>
        <end position="201"/>
    </location>
</feature>
<keyword evidence="1" id="KW-0862">Zinc</keyword>
<feature type="region of interest" description="Disordered" evidence="2">
    <location>
        <begin position="171"/>
        <end position="201"/>
    </location>
</feature>
<dbReference type="PROSITE" id="PS50158">
    <property type="entry name" value="ZF_CCHC"/>
    <property type="match status" value="1"/>
</dbReference>
<keyword evidence="1" id="KW-0863">Zinc-finger</keyword>
<dbReference type="Proteomes" id="UP000075243">
    <property type="component" value="Chromosome 10"/>
</dbReference>
<proteinExistence type="predicted"/>
<keyword evidence="1" id="KW-0479">Metal-binding</keyword>
<organism evidence="4 5">
    <name type="scientific">Cajanus cajan</name>
    <name type="common">Pigeon pea</name>
    <name type="synonym">Cajanus indicus</name>
    <dbReference type="NCBI Taxonomy" id="3821"/>
    <lineage>
        <taxon>Eukaryota</taxon>
        <taxon>Viridiplantae</taxon>
        <taxon>Streptophyta</taxon>
        <taxon>Embryophyta</taxon>
        <taxon>Tracheophyta</taxon>
        <taxon>Spermatophyta</taxon>
        <taxon>Magnoliopsida</taxon>
        <taxon>eudicotyledons</taxon>
        <taxon>Gunneridae</taxon>
        <taxon>Pentapetalae</taxon>
        <taxon>rosids</taxon>
        <taxon>fabids</taxon>
        <taxon>Fabales</taxon>
        <taxon>Fabaceae</taxon>
        <taxon>Papilionoideae</taxon>
        <taxon>50 kb inversion clade</taxon>
        <taxon>NPAAA clade</taxon>
        <taxon>indigoferoid/millettioid clade</taxon>
        <taxon>Phaseoleae</taxon>
        <taxon>Cajanus</taxon>
    </lineage>
</organism>
<dbReference type="SUPFAM" id="SSF57756">
    <property type="entry name" value="Retrovirus zinc finger-like domains"/>
    <property type="match status" value="1"/>
</dbReference>
<dbReference type="SUPFAM" id="SSF53098">
    <property type="entry name" value="Ribonuclease H-like"/>
    <property type="match status" value="1"/>
</dbReference>
<dbReference type="InterPro" id="IPR001878">
    <property type="entry name" value="Znf_CCHC"/>
</dbReference>
<accession>A0A151SW62</accession>
<dbReference type="InterPro" id="IPR036875">
    <property type="entry name" value="Znf_CCHC_sf"/>
</dbReference>
<gene>
    <name evidence="4" type="ORF">KK1_014457</name>
</gene>
<dbReference type="Pfam" id="PF14223">
    <property type="entry name" value="Retrotran_gag_2"/>
    <property type="match status" value="1"/>
</dbReference>
<dbReference type="InterPro" id="IPR025724">
    <property type="entry name" value="GAG-pre-integrase_dom"/>
</dbReference>
<dbReference type="InterPro" id="IPR012337">
    <property type="entry name" value="RNaseH-like_sf"/>
</dbReference>
<protein>
    <submittedName>
        <fullName evidence="4">Retrovirus-related Pol polyprotein from transposon TNT 1-94</fullName>
    </submittedName>
</protein>